<evidence type="ECO:0000259" key="1">
    <source>
        <dbReference type="Pfam" id="PF04248"/>
    </source>
</evidence>
<dbReference type="PANTHER" id="PTHR34310">
    <property type="entry name" value="DUF427 DOMAIN PROTEIN (AFU_ORTHOLOGUE AFUA_3G02220)"/>
    <property type="match status" value="1"/>
</dbReference>
<organism evidence="2 3">
    <name type="scientific">Aspergillus avenaceus</name>
    <dbReference type="NCBI Taxonomy" id="36643"/>
    <lineage>
        <taxon>Eukaryota</taxon>
        <taxon>Fungi</taxon>
        <taxon>Dikarya</taxon>
        <taxon>Ascomycota</taxon>
        <taxon>Pezizomycotina</taxon>
        <taxon>Eurotiomycetes</taxon>
        <taxon>Eurotiomycetidae</taxon>
        <taxon>Eurotiales</taxon>
        <taxon>Aspergillaceae</taxon>
        <taxon>Aspergillus</taxon>
        <taxon>Aspergillus subgen. Circumdati</taxon>
    </lineage>
</organism>
<dbReference type="InterPro" id="IPR007361">
    <property type="entry name" value="DUF427"/>
</dbReference>
<dbReference type="AlphaFoldDB" id="A0A5N6TYG1"/>
<name>A0A5N6TYG1_ASPAV</name>
<keyword evidence="3" id="KW-1185">Reference proteome</keyword>
<proteinExistence type="predicted"/>
<sequence>MSIAKATVRSSVLAETKYETLEGNVYFPPWTITDQCQLVDSDLTTYCGWKGHAKYYHVVVEDITIPNAAWYYPEPYEAAANIKGFIAFDKSKIDIIVE</sequence>
<dbReference type="Proteomes" id="UP000325780">
    <property type="component" value="Unassembled WGS sequence"/>
</dbReference>
<dbReference type="OrthoDB" id="18996at2759"/>
<dbReference type="Pfam" id="PF04248">
    <property type="entry name" value="NTP_transf_9"/>
    <property type="match status" value="1"/>
</dbReference>
<gene>
    <name evidence="2" type="ORF">BDV25DRAFT_152648</name>
</gene>
<dbReference type="PANTHER" id="PTHR34310:SF5">
    <property type="entry name" value="DUF427 DOMAIN PROTEIN (AFU_ORTHOLOGUE AFUA_3G02220)"/>
    <property type="match status" value="1"/>
</dbReference>
<protein>
    <submittedName>
        <fullName evidence="2">DUF427 domain protein</fullName>
    </submittedName>
</protein>
<accession>A0A5N6TYG1</accession>
<feature type="domain" description="DUF427" evidence="1">
    <location>
        <begin position="6"/>
        <end position="90"/>
    </location>
</feature>
<dbReference type="InterPro" id="IPR038694">
    <property type="entry name" value="DUF427_sf"/>
</dbReference>
<reference evidence="2 3" key="1">
    <citation type="submission" date="2019-04" db="EMBL/GenBank/DDBJ databases">
        <title>Friends and foes A comparative genomics study of 23 Aspergillus species from section Flavi.</title>
        <authorList>
            <consortium name="DOE Joint Genome Institute"/>
            <person name="Kjaerbolling I."/>
            <person name="Vesth T."/>
            <person name="Frisvad J.C."/>
            <person name="Nybo J.L."/>
            <person name="Theobald S."/>
            <person name="Kildgaard S."/>
            <person name="Isbrandt T."/>
            <person name="Kuo A."/>
            <person name="Sato A."/>
            <person name="Lyhne E.K."/>
            <person name="Kogle M.E."/>
            <person name="Wiebenga A."/>
            <person name="Kun R.S."/>
            <person name="Lubbers R.J."/>
            <person name="Makela M.R."/>
            <person name="Barry K."/>
            <person name="Chovatia M."/>
            <person name="Clum A."/>
            <person name="Daum C."/>
            <person name="Haridas S."/>
            <person name="He G."/>
            <person name="LaButti K."/>
            <person name="Lipzen A."/>
            <person name="Mondo S."/>
            <person name="Riley R."/>
            <person name="Salamov A."/>
            <person name="Simmons B.A."/>
            <person name="Magnuson J.K."/>
            <person name="Henrissat B."/>
            <person name="Mortensen U.H."/>
            <person name="Larsen T.O."/>
            <person name="Devries R.P."/>
            <person name="Grigoriev I.V."/>
            <person name="Machida M."/>
            <person name="Baker S.E."/>
            <person name="Andersen M.R."/>
        </authorList>
    </citation>
    <scope>NUCLEOTIDE SEQUENCE [LARGE SCALE GENOMIC DNA]</scope>
    <source>
        <strain evidence="2 3">IBT 18842</strain>
    </source>
</reference>
<dbReference type="Gene3D" id="2.170.150.40">
    <property type="entry name" value="Domain of unknown function (DUF427)"/>
    <property type="match status" value="1"/>
</dbReference>
<dbReference type="EMBL" id="ML742071">
    <property type="protein sequence ID" value="KAE8151423.1"/>
    <property type="molecule type" value="Genomic_DNA"/>
</dbReference>
<evidence type="ECO:0000313" key="2">
    <source>
        <dbReference type="EMBL" id="KAE8151423.1"/>
    </source>
</evidence>
<evidence type="ECO:0000313" key="3">
    <source>
        <dbReference type="Proteomes" id="UP000325780"/>
    </source>
</evidence>